<feature type="non-terminal residue" evidence="1">
    <location>
        <position position="83"/>
    </location>
</feature>
<sequence length="83" mass="9548">MILKAIKRRLEGKDKSWIEHLLPILWSYHTTIHSSTGETPFKMVYGVDALNPAEIDPPSWRRATLTTTENSEALKENLDLLEE</sequence>
<evidence type="ECO:0000313" key="2">
    <source>
        <dbReference type="Proteomes" id="UP000265520"/>
    </source>
</evidence>
<reference evidence="1 2" key="1">
    <citation type="journal article" date="2018" name="Front. Plant Sci.">
        <title>Red Clover (Trifolium pratense) and Zigzag Clover (T. medium) - A Picture of Genomic Similarities and Differences.</title>
        <authorList>
            <person name="Dluhosova J."/>
            <person name="Istvanek J."/>
            <person name="Nedelnik J."/>
            <person name="Repkova J."/>
        </authorList>
    </citation>
    <scope>NUCLEOTIDE SEQUENCE [LARGE SCALE GENOMIC DNA]</scope>
    <source>
        <strain evidence="2">cv. 10/8</strain>
        <tissue evidence="1">Leaf</tissue>
    </source>
</reference>
<accession>A0A392RKI0</accession>
<dbReference type="PANTHER" id="PTHR48475">
    <property type="entry name" value="RIBONUCLEASE H"/>
    <property type="match status" value="1"/>
</dbReference>
<keyword evidence="2" id="KW-1185">Reference proteome</keyword>
<comment type="caution">
    <text evidence="1">The sequence shown here is derived from an EMBL/GenBank/DDBJ whole genome shotgun (WGS) entry which is preliminary data.</text>
</comment>
<name>A0A392RKI0_9FABA</name>
<dbReference type="EMBL" id="LXQA010236457">
    <property type="protein sequence ID" value="MCI36692.1"/>
    <property type="molecule type" value="Genomic_DNA"/>
</dbReference>
<dbReference type="AlphaFoldDB" id="A0A392RKI0"/>
<protein>
    <submittedName>
        <fullName evidence="1">Gypsy retrotransposon integrase-like protein</fullName>
    </submittedName>
</protein>
<dbReference type="Proteomes" id="UP000265520">
    <property type="component" value="Unassembled WGS sequence"/>
</dbReference>
<dbReference type="Gene3D" id="3.30.420.10">
    <property type="entry name" value="Ribonuclease H-like superfamily/Ribonuclease H"/>
    <property type="match status" value="1"/>
</dbReference>
<evidence type="ECO:0000313" key="1">
    <source>
        <dbReference type="EMBL" id="MCI36692.1"/>
    </source>
</evidence>
<dbReference type="PANTHER" id="PTHR48475:SF1">
    <property type="entry name" value="RNASE H TYPE-1 DOMAIN-CONTAINING PROTEIN"/>
    <property type="match status" value="1"/>
</dbReference>
<organism evidence="1 2">
    <name type="scientific">Trifolium medium</name>
    <dbReference type="NCBI Taxonomy" id="97028"/>
    <lineage>
        <taxon>Eukaryota</taxon>
        <taxon>Viridiplantae</taxon>
        <taxon>Streptophyta</taxon>
        <taxon>Embryophyta</taxon>
        <taxon>Tracheophyta</taxon>
        <taxon>Spermatophyta</taxon>
        <taxon>Magnoliopsida</taxon>
        <taxon>eudicotyledons</taxon>
        <taxon>Gunneridae</taxon>
        <taxon>Pentapetalae</taxon>
        <taxon>rosids</taxon>
        <taxon>fabids</taxon>
        <taxon>Fabales</taxon>
        <taxon>Fabaceae</taxon>
        <taxon>Papilionoideae</taxon>
        <taxon>50 kb inversion clade</taxon>
        <taxon>NPAAA clade</taxon>
        <taxon>Hologalegina</taxon>
        <taxon>IRL clade</taxon>
        <taxon>Trifolieae</taxon>
        <taxon>Trifolium</taxon>
    </lineage>
</organism>
<proteinExistence type="predicted"/>
<dbReference type="InterPro" id="IPR036397">
    <property type="entry name" value="RNaseH_sf"/>
</dbReference>
<dbReference type="GO" id="GO:0003676">
    <property type="term" value="F:nucleic acid binding"/>
    <property type="evidence" value="ECO:0007669"/>
    <property type="project" value="InterPro"/>
</dbReference>